<dbReference type="EMBL" id="JABKKF010000003">
    <property type="protein sequence ID" value="NPD91692.1"/>
    <property type="molecule type" value="Genomic_DNA"/>
</dbReference>
<name>A0ABX2AN71_9BACT</name>
<evidence type="ECO:0000256" key="1">
    <source>
        <dbReference type="ARBA" id="ARBA00007039"/>
    </source>
</evidence>
<evidence type="ECO:0000256" key="4">
    <source>
        <dbReference type="ARBA" id="ARBA00022801"/>
    </source>
</evidence>
<evidence type="ECO:0000256" key="2">
    <source>
        <dbReference type="ARBA" id="ARBA00022490"/>
    </source>
</evidence>
<evidence type="ECO:0000256" key="3">
    <source>
        <dbReference type="ARBA" id="ARBA00022670"/>
    </source>
</evidence>
<dbReference type="NCBIfam" id="NF045542">
    <property type="entry name" value="Clp_rel_HeadMat"/>
    <property type="match status" value="1"/>
</dbReference>
<keyword evidence="8" id="KW-1185">Reference proteome</keyword>
<evidence type="ECO:0000313" key="8">
    <source>
        <dbReference type="Proteomes" id="UP000714420"/>
    </source>
</evidence>
<sequence length="368" mass="40906">MTSMFFNIIPGEGSATLLLYGDIGDGYKVESGRIVSELLALQVQYDKIDVRINSRGGDVFSGMAIYNALRQSKSDITIYIDGVAASIAAIIALCGKPLYMSPYAKLMLHSVSGGTWGNASVLRQTADQMEQLQEDLSNMIAGRCGMKARDVQARYFDEKDHWIDAKEAMDMKLCDGIYDMETTEKQPTTTDEIYNYFNNRLVSGPQNRQEMALIDDIKAIPSFSDKEDAGAIVAHIKALENRATKADALQRVNDAYKAQIENLQKKEVEAFLDKAESDGKITKEQRPAMERLMSSDRQATEELINSMRPAAPAKRAVDFISHEAGKGGFESKTWDELDKAGQLGILKNTNPQAFAAKYKERFGIDYNE</sequence>
<dbReference type="SUPFAM" id="SSF52096">
    <property type="entry name" value="ClpP/crotonase"/>
    <property type="match status" value="1"/>
</dbReference>
<dbReference type="InterPro" id="IPR012106">
    <property type="entry name" value="Phage_Mu_Gp1"/>
</dbReference>
<comment type="caution">
    <text evidence="7">The sequence shown here is derived from an EMBL/GenBank/DDBJ whole genome shotgun (WGS) entry which is preliminary data.</text>
</comment>
<evidence type="ECO:0000256" key="5">
    <source>
        <dbReference type="ARBA" id="ARBA00022825"/>
    </source>
</evidence>
<dbReference type="CDD" id="cd07016">
    <property type="entry name" value="S14_ClpP_1"/>
    <property type="match status" value="1"/>
</dbReference>
<proteinExistence type="inferred from homology"/>
<dbReference type="GO" id="GO:0008233">
    <property type="term" value="F:peptidase activity"/>
    <property type="evidence" value="ECO:0007669"/>
    <property type="project" value="UniProtKB-KW"/>
</dbReference>
<keyword evidence="5" id="KW-0720">Serine protease</keyword>
<keyword evidence="2" id="KW-0963">Cytoplasm</keyword>
<dbReference type="GO" id="GO:0006508">
    <property type="term" value="P:proteolysis"/>
    <property type="evidence" value="ECO:0007669"/>
    <property type="project" value="UniProtKB-KW"/>
</dbReference>
<dbReference type="PANTHER" id="PTHR10381">
    <property type="entry name" value="ATP-DEPENDENT CLP PROTEASE PROTEOLYTIC SUBUNIT"/>
    <property type="match status" value="1"/>
</dbReference>
<dbReference type="Proteomes" id="UP000714420">
    <property type="component" value="Unassembled WGS sequence"/>
</dbReference>
<dbReference type="Gene3D" id="3.90.226.10">
    <property type="entry name" value="2-enoyl-CoA Hydratase, Chain A, domain 1"/>
    <property type="match status" value="1"/>
</dbReference>
<dbReference type="InterPro" id="IPR001907">
    <property type="entry name" value="ClpP"/>
</dbReference>
<reference evidence="7 8" key="1">
    <citation type="submission" date="2020-05" db="EMBL/GenBank/DDBJ databases">
        <title>Distinct polysaccharide utilization as determinants for interspecies competition between intestinal Prevotella spp.</title>
        <authorList>
            <person name="Galvez E.J.C."/>
            <person name="Iljazovic A."/>
            <person name="Strowig T."/>
        </authorList>
    </citation>
    <scope>NUCLEOTIDE SEQUENCE [LARGE SCALE GENOMIC DNA]</scope>
    <source>
        <strain evidence="7 8">PMUR</strain>
    </source>
</reference>
<dbReference type="Pfam" id="PF00574">
    <property type="entry name" value="CLP_protease"/>
    <property type="match status" value="1"/>
</dbReference>
<dbReference type="PRINTS" id="PR00127">
    <property type="entry name" value="CLPPROTEASEP"/>
</dbReference>
<protein>
    <recommendedName>
        <fullName evidence="6">ATP-dependent Clp protease proteolytic subunit</fullName>
    </recommendedName>
</protein>
<dbReference type="PANTHER" id="PTHR10381:SF70">
    <property type="entry name" value="ATP-DEPENDENT CLP PROTEASE PROTEOLYTIC SUBUNIT"/>
    <property type="match status" value="1"/>
</dbReference>
<evidence type="ECO:0000313" key="7">
    <source>
        <dbReference type="EMBL" id="NPD91692.1"/>
    </source>
</evidence>
<keyword evidence="3 7" id="KW-0645">Protease</keyword>
<dbReference type="InterPro" id="IPR023562">
    <property type="entry name" value="ClpP/TepA"/>
</dbReference>
<evidence type="ECO:0000256" key="6">
    <source>
        <dbReference type="RuleBase" id="RU003567"/>
    </source>
</evidence>
<dbReference type="InterPro" id="IPR029045">
    <property type="entry name" value="ClpP/crotonase-like_dom_sf"/>
</dbReference>
<organism evidence="7 8">
    <name type="scientific">Xylanibacter muris</name>
    <dbReference type="NCBI Taxonomy" id="2736290"/>
    <lineage>
        <taxon>Bacteria</taxon>
        <taxon>Pseudomonadati</taxon>
        <taxon>Bacteroidota</taxon>
        <taxon>Bacteroidia</taxon>
        <taxon>Bacteroidales</taxon>
        <taxon>Prevotellaceae</taxon>
        <taxon>Xylanibacter</taxon>
    </lineage>
</organism>
<accession>A0ABX2AN71</accession>
<comment type="similarity">
    <text evidence="1 6">Belongs to the peptidase S14 family.</text>
</comment>
<gene>
    <name evidence="7" type="ORF">HPS56_04880</name>
</gene>
<keyword evidence="4" id="KW-0378">Hydrolase</keyword>
<dbReference type="Pfam" id="PF10123">
    <property type="entry name" value="Mu-like_Pro"/>
    <property type="match status" value="1"/>
</dbReference>
<dbReference type="RefSeq" id="WP_172274760.1">
    <property type="nucleotide sequence ID" value="NZ_CASGMU010000005.1"/>
</dbReference>